<evidence type="ECO:0000313" key="2">
    <source>
        <dbReference type="Proteomes" id="UP001352852"/>
    </source>
</evidence>
<reference evidence="1 2" key="1">
    <citation type="submission" date="2021-06" db="EMBL/GenBank/DDBJ databases">
        <authorList>
            <person name="Palmer J.M."/>
        </authorList>
    </citation>
    <scope>NUCLEOTIDE SEQUENCE [LARGE SCALE GENOMIC DNA]</scope>
    <source>
        <strain evidence="1 2">CL_MEX2019</strain>
        <tissue evidence="1">Muscle</tissue>
    </source>
</reference>
<dbReference type="EMBL" id="JAHUTJ010000027">
    <property type="protein sequence ID" value="MED6263093.1"/>
    <property type="molecule type" value="Genomic_DNA"/>
</dbReference>
<sequence>MWKFQSTAATRQVITQQASLKISCKDYLGCDSTIPLINRKNPSLLLLPPFLHVISSAVDSSRTAVVADILFHSCPPFAKPTLLPTENYFLEMNQQMAQLAHLATRRRQPVSDLTQTDQPHIS</sequence>
<name>A0ABU7CJY3_9TELE</name>
<comment type="caution">
    <text evidence="1">The sequence shown here is derived from an EMBL/GenBank/DDBJ whole genome shotgun (WGS) entry which is preliminary data.</text>
</comment>
<accession>A0ABU7CJY3</accession>
<organism evidence="1 2">
    <name type="scientific">Characodon lateralis</name>
    <dbReference type="NCBI Taxonomy" id="208331"/>
    <lineage>
        <taxon>Eukaryota</taxon>
        <taxon>Metazoa</taxon>
        <taxon>Chordata</taxon>
        <taxon>Craniata</taxon>
        <taxon>Vertebrata</taxon>
        <taxon>Euteleostomi</taxon>
        <taxon>Actinopterygii</taxon>
        <taxon>Neopterygii</taxon>
        <taxon>Teleostei</taxon>
        <taxon>Neoteleostei</taxon>
        <taxon>Acanthomorphata</taxon>
        <taxon>Ovalentaria</taxon>
        <taxon>Atherinomorphae</taxon>
        <taxon>Cyprinodontiformes</taxon>
        <taxon>Goodeidae</taxon>
        <taxon>Characodon</taxon>
    </lineage>
</organism>
<gene>
    <name evidence="1" type="ORF">CHARACLAT_000818</name>
</gene>
<protein>
    <submittedName>
        <fullName evidence="1">Uncharacterized protein</fullName>
    </submittedName>
</protein>
<evidence type="ECO:0000313" key="1">
    <source>
        <dbReference type="EMBL" id="MED6263093.1"/>
    </source>
</evidence>
<proteinExistence type="predicted"/>
<dbReference type="Proteomes" id="UP001352852">
    <property type="component" value="Unassembled WGS sequence"/>
</dbReference>
<keyword evidence="2" id="KW-1185">Reference proteome</keyword>